<protein>
    <recommendedName>
        <fullName evidence="4">Glycosyltransferase RgtA/B/C/D-like domain-containing protein</fullName>
    </recommendedName>
</protein>
<feature type="transmembrane region" description="Helical" evidence="1">
    <location>
        <begin position="185"/>
        <end position="204"/>
    </location>
</feature>
<name>A0A517Y0Z9_9BACT</name>
<reference evidence="2 3" key="1">
    <citation type="submission" date="2019-02" db="EMBL/GenBank/DDBJ databases">
        <title>Deep-cultivation of Planctomycetes and their phenomic and genomic characterization uncovers novel biology.</title>
        <authorList>
            <person name="Wiegand S."/>
            <person name="Jogler M."/>
            <person name="Boedeker C."/>
            <person name="Pinto D."/>
            <person name="Vollmers J."/>
            <person name="Rivas-Marin E."/>
            <person name="Kohn T."/>
            <person name="Peeters S.H."/>
            <person name="Heuer A."/>
            <person name="Rast P."/>
            <person name="Oberbeckmann S."/>
            <person name="Bunk B."/>
            <person name="Jeske O."/>
            <person name="Meyerdierks A."/>
            <person name="Storesund J.E."/>
            <person name="Kallscheuer N."/>
            <person name="Luecker S."/>
            <person name="Lage O.M."/>
            <person name="Pohl T."/>
            <person name="Merkel B.J."/>
            <person name="Hornburger P."/>
            <person name="Mueller R.-W."/>
            <person name="Bruemmer F."/>
            <person name="Labrenz M."/>
            <person name="Spormann A.M."/>
            <person name="Op den Camp H."/>
            <person name="Overmann J."/>
            <person name="Amann R."/>
            <person name="Jetten M.S.M."/>
            <person name="Mascher T."/>
            <person name="Medema M.H."/>
            <person name="Devos D.P."/>
            <person name="Kaster A.-K."/>
            <person name="Ovreas L."/>
            <person name="Rohde M."/>
            <person name="Galperin M.Y."/>
            <person name="Jogler C."/>
        </authorList>
    </citation>
    <scope>NUCLEOTIDE SEQUENCE [LARGE SCALE GENOMIC DNA]</scope>
    <source>
        <strain evidence="2 3">ETA_A1</strain>
    </source>
</reference>
<feature type="transmembrane region" description="Helical" evidence="1">
    <location>
        <begin position="327"/>
        <end position="344"/>
    </location>
</feature>
<evidence type="ECO:0000313" key="3">
    <source>
        <dbReference type="Proteomes" id="UP000319576"/>
    </source>
</evidence>
<dbReference type="AlphaFoldDB" id="A0A517Y0Z9"/>
<feature type="transmembrane region" description="Helical" evidence="1">
    <location>
        <begin position="356"/>
        <end position="373"/>
    </location>
</feature>
<keyword evidence="1" id="KW-0812">Transmembrane</keyword>
<sequence>MRRLADHPAALAVLALVVAAVGARPYPGGWNDASRLATVESLVDRGTLAIDDSVFLARTQDKLLVRGHFYSDKPAVVSLLLAGAVKPLTWLGLPAPGERPDVFAWVVTVLLSGVGYAAAVGCLAALGRRIGLTPGVRLLWLAAFALATFAPTYTRHANAHAAQLGVAAAMCLLMLRTATAGDTPWGTLVGLGTLAGVGFNLDFGTGPPLVALTLAAVAWRFRRVGPVAAFALAVLPWVAAGVGVNYAVSGKPLPMNMYREFFDFPGSPFTEANLTGYSRHGPLSQALYAGGMLVGKHGYWNHNLPLLLAAVGTWGVLRRAFPGRAELVALLGWCVGAWAAYAVLSNNMGGQCCSVRWFVPFLAPGFWLLAEILKQRPQLVPDFAALSGWGAVLAAVMWANGPWIDRMVPGMWFIAGAALLTWGAVAARRWRRLAAVTEATEVRRRAA</sequence>
<feature type="transmembrane region" description="Helical" evidence="1">
    <location>
        <begin position="224"/>
        <end position="248"/>
    </location>
</feature>
<evidence type="ECO:0000256" key="1">
    <source>
        <dbReference type="SAM" id="Phobius"/>
    </source>
</evidence>
<feature type="transmembrane region" description="Helical" evidence="1">
    <location>
        <begin position="385"/>
        <end position="404"/>
    </location>
</feature>
<dbReference type="OrthoDB" id="249104at2"/>
<evidence type="ECO:0000313" key="2">
    <source>
        <dbReference type="EMBL" id="QDU23442.1"/>
    </source>
</evidence>
<dbReference type="RefSeq" id="WP_145243688.1">
    <property type="nucleotide sequence ID" value="NZ_CP036273.1"/>
</dbReference>
<keyword evidence="3" id="KW-1185">Reference proteome</keyword>
<feature type="transmembrane region" description="Helical" evidence="1">
    <location>
        <begin position="138"/>
        <end position="154"/>
    </location>
</feature>
<accession>A0A517Y0Z9</accession>
<gene>
    <name evidence="2" type="ORF">ETAA1_54420</name>
</gene>
<proteinExistence type="predicted"/>
<organism evidence="2 3">
    <name type="scientific">Urbifossiella limnaea</name>
    <dbReference type="NCBI Taxonomy" id="2528023"/>
    <lineage>
        <taxon>Bacteria</taxon>
        <taxon>Pseudomonadati</taxon>
        <taxon>Planctomycetota</taxon>
        <taxon>Planctomycetia</taxon>
        <taxon>Gemmatales</taxon>
        <taxon>Gemmataceae</taxon>
        <taxon>Urbifossiella</taxon>
    </lineage>
</organism>
<feature type="transmembrane region" description="Helical" evidence="1">
    <location>
        <begin position="160"/>
        <end position="178"/>
    </location>
</feature>
<evidence type="ECO:0008006" key="4">
    <source>
        <dbReference type="Google" id="ProtNLM"/>
    </source>
</evidence>
<keyword evidence="1" id="KW-0472">Membrane</keyword>
<keyword evidence="1" id="KW-1133">Transmembrane helix</keyword>
<dbReference type="EMBL" id="CP036273">
    <property type="protein sequence ID" value="QDU23442.1"/>
    <property type="molecule type" value="Genomic_DNA"/>
</dbReference>
<dbReference type="Proteomes" id="UP000319576">
    <property type="component" value="Chromosome"/>
</dbReference>
<feature type="transmembrane region" description="Helical" evidence="1">
    <location>
        <begin position="410"/>
        <end position="427"/>
    </location>
</feature>
<feature type="transmembrane region" description="Helical" evidence="1">
    <location>
        <begin position="102"/>
        <end position="126"/>
    </location>
</feature>
<dbReference type="KEGG" id="uli:ETAA1_54420"/>